<evidence type="ECO:0000313" key="3">
    <source>
        <dbReference type="Proteomes" id="UP000190857"/>
    </source>
</evidence>
<proteinExistence type="predicted"/>
<dbReference type="OrthoDB" id="5196645at2"/>
<dbReference type="AlphaFoldDB" id="A0A1T5IG62"/>
<organism evidence="2 3">
    <name type="scientific">Okibacterium fritillariae</name>
    <dbReference type="NCBI Taxonomy" id="123320"/>
    <lineage>
        <taxon>Bacteria</taxon>
        <taxon>Bacillati</taxon>
        <taxon>Actinomycetota</taxon>
        <taxon>Actinomycetes</taxon>
        <taxon>Micrococcales</taxon>
        <taxon>Microbacteriaceae</taxon>
        <taxon>Okibacterium</taxon>
    </lineage>
</organism>
<feature type="domain" description="GmrSD restriction endonucleases C-terminal" evidence="1">
    <location>
        <begin position="114"/>
        <end position="243"/>
    </location>
</feature>
<protein>
    <recommendedName>
        <fullName evidence="1">GmrSD restriction endonucleases C-terminal domain-containing protein</fullName>
    </recommendedName>
</protein>
<sequence length="259" mass="28469">MPSRYTRTRTPSRRRRTRFPLAALILVLALAAAVALWPKLFSHTSDPLSPGASNTGLRDAGLVVTVEGVERIDAQAAQTLLDGIPSSDGSSGDARYDRDLFGQRWADLDRNGCDQRNDVLRRDLTTFVVQPGTQNCVVASGVLNDLYGGDSIRFVKGEQTSADVQIDHVVPLSWAWRHGAFAWPADQRERFANDFDNLLAVDGPTNTSKSDSGPAEWMPPRREFACEYVARFTVVLAEYDLGVDRADRSAIESALDTCP</sequence>
<dbReference type="Proteomes" id="UP000190857">
    <property type="component" value="Unassembled WGS sequence"/>
</dbReference>
<gene>
    <name evidence="2" type="ORF">SAMN06309945_0414</name>
</gene>
<dbReference type="EMBL" id="FUZP01000001">
    <property type="protein sequence ID" value="SKC38154.1"/>
    <property type="molecule type" value="Genomic_DNA"/>
</dbReference>
<dbReference type="Pfam" id="PF07510">
    <property type="entry name" value="GmrSD_C"/>
    <property type="match status" value="1"/>
</dbReference>
<dbReference type="PANTHER" id="PTHR24094:SF15">
    <property type="entry name" value="AMP-DEPENDENT SYNTHETASE_LIGASE DOMAIN-CONTAINING PROTEIN-RELATED"/>
    <property type="match status" value="1"/>
</dbReference>
<evidence type="ECO:0000259" key="1">
    <source>
        <dbReference type="Pfam" id="PF07510"/>
    </source>
</evidence>
<dbReference type="PANTHER" id="PTHR24094">
    <property type="entry name" value="SECRETED PROTEIN"/>
    <property type="match status" value="1"/>
</dbReference>
<evidence type="ECO:0000313" key="2">
    <source>
        <dbReference type="EMBL" id="SKC38154.1"/>
    </source>
</evidence>
<accession>A0A1T5IG62</accession>
<dbReference type="InterPro" id="IPR011089">
    <property type="entry name" value="GmrSD_C"/>
</dbReference>
<reference evidence="2 3" key="1">
    <citation type="submission" date="2017-02" db="EMBL/GenBank/DDBJ databases">
        <authorList>
            <person name="Peterson S.W."/>
        </authorList>
    </citation>
    <scope>NUCLEOTIDE SEQUENCE [LARGE SCALE GENOMIC DNA]</scope>
    <source>
        <strain evidence="2 3">VKM Ac-2059</strain>
    </source>
</reference>
<keyword evidence="3" id="KW-1185">Reference proteome</keyword>
<name>A0A1T5IG62_9MICO</name>
<dbReference type="STRING" id="123320.SAMN06309945_0414"/>
<dbReference type="RefSeq" id="WP_079726636.1">
    <property type="nucleotide sequence ID" value="NZ_FUZP01000001.1"/>
</dbReference>